<protein>
    <submittedName>
        <fullName evidence="1">Uncharacterized protein</fullName>
    </submittedName>
</protein>
<evidence type="ECO:0000313" key="1">
    <source>
        <dbReference type="EMBL" id="TKJ04112.1"/>
    </source>
</evidence>
<sequence length="134" mass="15573">MLDVDFLKIRNHDGSQDNGFEELICQLAHLSRPKNADYFVRKEGAGGDAGVECYWKLLDGTEHAWQAKFFTESIKDNQWVQISKSVETALEKHPKITKYYVCLPRDWTDSRKTGVNGKVVNSAWDKWLEHVEKW</sequence>
<dbReference type="EMBL" id="SZOH01000724">
    <property type="protein sequence ID" value="TKJ04112.1"/>
    <property type="molecule type" value="Genomic_DNA"/>
</dbReference>
<organism evidence="1 2">
    <name type="scientific">Bacillus cereus</name>
    <dbReference type="NCBI Taxonomy" id="1396"/>
    <lineage>
        <taxon>Bacteria</taxon>
        <taxon>Bacillati</taxon>
        <taxon>Bacillota</taxon>
        <taxon>Bacilli</taxon>
        <taxon>Bacillales</taxon>
        <taxon>Bacillaceae</taxon>
        <taxon>Bacillus</taxon>
        <taxon>Bacillus cereus group</taxon>
    </lineage>
</organism>
<comment type="caution">
    <text evidence="1">The sequence shown here is derived from an EMBL/GenBank/DDBJ whole genome shotgun (WGS) entry which is preliminary data.</text>
</comment>
<evidence type="ECO:0000313" key="2">
    <source>
        <dbReference type="Proteomes" id="UP000308444"/>
    </source>
</evidence>
<proteinExistence type="predicted"/>
<name>A0A9X9F6S8_BACCE</name>
<accession>A0A9X9F6S8</accession>
<dbReference type="AlphaFoldDB" id="A0A9X9F6S8"/>
<gene>
    <name evidence="1" type="ORF">FC695_12290</name>
</gene>
<dbReference type="Proteomes" id="UP000308444">
    <property type="component" value="Unassembled WGS sequence"/>
</dbReference>
<reference evidence="1 2" key="1">
    <citation type="journal article" date="2019" name="Environ. Microbiol.">
        <title>An active ?-lactamase is a part of an orchestrated cell wall stress resistance network of Bacillus subtilis and related rhizosphere species.</title>
        <authorList>
            <person name="Bucher T."/>
            <person name="Keren-Paz A."/>
            <person name="Hausser J."/>
            <person name="Olender T."/>
            <person name="Cytryn E."/>
            <person name="Kolodkin-Gal I."/>
        </authorList>
    </citation>
    <scope>NUCLEOTIDE SEQUENCE [LARGE SCALE GENOMIC DNA]</scope>
    <source>
        <strain evidence="1 2">I32</strain>
    </source>
</reference>
<feature type="non-terminal residue" evidence="1">
    <location>
        <position position="134"/>
    </location>
</feature>